<protein>
    <submittedName>
        <fullName evidence="3">Uncharacterized protein</fullName>
    </submittedName>
</protein>
<organism evidence="3 4">
    <name type="scientific">Stephania yunnanensis</name>
    <dbReference type="NCBI Taxonomy" id="152371"/>
    <lineage>
        <taxon>Eukaryota</taxon>
        <taxon>Viridiplantae</taxon>
        <taxon>Streptophyta</taxon>
        <taxon>Embryophyta</taxon>
        <taxon>Tracheophyta</taxon>
        <taxon>Spermatophyta</taxon>
        <taxon>Magnoliopsida</taxon>
        <taxon>Ranunculales</taxon>
        <taxon>Menispermaceae</taxon>
        <taxon>Menispermoideae</taxon>
        <taxon>Cissampelideae</taxon>
        <taxon>Stephania</taxon>
    </lineage>
</organism>
<dbReference type="EMBL" id="JBBNAF010000013">
    <property type="protein sequence ID" value="KAK9087453.1"/>
    <property type="molecule type" value="Genomic_DNA"/>
</dbReference>
<evidence type="ECO:0000313" key="4">
    <source>
        <dbReference type="Proteomes" id="UP001420932"/>
    </source>
</evidence>
<dbReference type="AlphaFoldDB" id="A0AAP0E9D3"/>
<feature type="region of interest" description="Disordered" evidence="1">
    <location>
        <begin position="378"/>
        <end position="469"/>
    </location>
</feature>
<feature type="compositionally biased region" description="Basic and acidic residues" evidence="1">
    <location>
        <begin position="214"/>
        <end position="260"/>
    </location>
</feature>
<name>A0AAP0E9D3_9MAGN</name>
<reference evidence="3 4" key="1">
    <citation type="submission" date="2024-01" db="EMBL/GenBank/DDBJ databases">
        <title>Genome assemblies of Stephania.</title>
        <authorList>
            <person name="Yang L."/>
        </authorList>
    </citation>
    <scope>NUCLEOTIDE SEQUENCE [LARGE SCALE GENOMIC DNA]</scope>
    <source>
        <strain evidence="3">YNDBR</strain>
        <tissue evidence="3">Leaf</tissue>
    </source>
</reference>
<sequence>MLSLPPLVRLLRRALSLAVPLSQSCGRALQPPMVRFLHCALSFTVPLSLADSPLHRPPWFLSVSVSRSFDPAQPISLDFKGQGFNHNLFTTNATKASASQPVPTMPSMMDCSQSIPRNSPKSRAKILVVQHRGGGRGGVIGRGGIIGRGDHDPALMKYFDCTCSFQSSAFDGNVVYQFEIMGYKTYRIAENISEEEDEPVGGGRYTVRPMCEIEASRATEVPRKRESEEEDEPVRGRHEPMRSMQGRVRERERNCERESTVNKTNQGGWRARPHDRDRGTVSERARRRRRTSRGGRARSHDRERGTASERARRRRRTSGGRGRGEHDHKRESTAKKMIQRFRGEEDDSTIQQFRGLERKKRNLYRARMKAAVLRQDVVGEPTRAQRRAEVAATSTSPSAPADRGKKRPRTYSYRKEKQQATQTSSVRGHPSLGDVVEAEASIVPVGSRKSRPGRPVIHHNVSVRHDRKT</sequence>
<dbReference type="Proteomes" id="UP001420932">
    <property type="component" value="Unassembled WGS sequence"/>
</dbReference>
<evidence type="ECO:0000313" key="3">
    <source>
        <dbReference type="EMBL" id="KAK9087453.1"/>
    </source>
</evidence>
<feature type="region of interest" description="Disordered" evidence="1">
    <location>
        <begin position="96"/>
        <end position="118"/>
    </location>
</feature>
<comment type="caution">
    <text evidence="3">The sequence shown here is derived from an EMBL/GenBank/DDBJ whole genome shotgun (WGS) entry which is preliminary data.</text>
</comment>
<keyword evidence="2" id="KW-0732">Signal</keyword>
<evidence type="ECO:0000256" key="2">
    <source>
        <dbReference type="SAM" id="SignalP"/>
    </source>
</evidence>
<feature type="compositionally biased region" description="Low complexity" evidence="1">
    <location>
        <begin position="391"/>
        <end position="401"/>
    </location>
</feature>
<feature type="chain" id="PRO_5042835141" evidence="2">
    <location>
        <begin position="19"/>
        <end position="469"/>
    </location>
</feature>
<feature type="compositionally biased region" description="Basic and acidic residues" evidence="1">
    <location>
        <begin position="272"/>
        <end position="284"/>
    </location>
</feature>
<feature type="compositionally biased region" description="Basic residues" evidence="1">
    <location>
        <begin position="285"/>
        <end position="297"/>
    </location>
</feature>
<feature type="signal peptide" evidence="2">
    <location>
        <begin position="1"/>
        <end position="18"/>
    </location>
</feature>
<accession>A0AAP0E9D3</accession>
<proteinExistence type="predicted"/>
<feature type="region of interest" description="Disordered" evidence="1">
    <location>
        <begin position="214"/>
        <end position="353"/>
    </location>
</feature>
<feature type="compositionally biased region" description="Basic and acidic residues" evidence="1">
    <location>
        <begin position="298"/>
        <end position="310"/>
    </location>
</feature>
<evidence type="ECO:0000256" key="1">
    <source>
        <dbReference type="SAM" id="MobiDB-lite"/>
    </source>
</evidence>
<keyword evidence="4" id="KW-1185">Reference proteome</keyword>
<feature type="compositionally biased region" description="Basic and acidic residues" evidence="1">
    <location>
        <begin position="322"/>
        <end position="334"/>
    </location>
</feature>
<gene>
    <name evidence="3" type="ORF">Syun_029847</name>
</gene>